<evidence type="ECO:0000313" key="2">
    <source>
        <dbReference type="EMBL" id="CAD8714991.1"/>
    </source>
</evidence>
<feature type="compositionally biased region" description="Low complexity" evidence="1">
    <location>
        <begin position="55"/>
        <end position="74"/>
    </location>
</feature>
<feature type="compositionally biased region" description="Basic and acidic residues" evidence="1">
    <location>
        <begin position="94"/>
        <end position="105"/>
    </location>
</feature>
<feature type="region of interest" description="Disordered" evidence="1">
    <location>
        <begin position="1"/>
        <end position="105"/>
    </location>
</feature>
<dbReference type="AlphaFoldDB" id="A0A7S0SRX4"/>
<accession>A0A7S0SRX4</accession>
<dbReference type="EMBL" id="HBFD01001757">
    <property type="protein sequence ID" value="CAD8714991.1"/>
    <property type="molecule type" value="Transcribed_RNA"/>
</dbReference>
<feature type="compositionally biased region" description="Basic and acidic residues" evidence="1">
    <location>
        <begin position="1"/>
        <end position="21"/>
    </location>
</feature>
<protein>
    <submittedName>
        <fullName evidence="2">Uncharacterized protein</fullName>
    </submittedName>
</protein>
<gene>
    <name evidence="2" type="ORF">CNEB1095_LOCUS1123</name>
</gene>
<proteinExistence type="predicted"/>
<name>A0A7S0SRX4_9STRA</name>
<reference evidence="2" key="1">
    <citation type="submission" date="2021-01" db="EMBL/GenBank/DDBJ databases">
        <authorList>
            <person name="Corre E."/>
            <person name="Pelletier E."/>
            <person name="Niang G."/>
            <person name="Scheremetjew M."/>
            <person name="Finn R."/>
            <person name="Kale V."/>
            <person name="Holt S."/>
            <person name="Cochrane G."/>
            <person name="Meng A."/>
            <person name="Brown T."/>
            <person name="Cohen L."/>
        </authorList>
    </citation>
    <scope>NUCLEOTIDE SEQUENCE</scope>
    <source>
        <strain evidence="2">UTEXLB2642</strain>
    </source>
</reference>
<evidence type="ECO:0000256" key="1">
    <source>
        <dbReference type="SAM" id="MobiDB-lite"/>
    </source>
</evidence>
<sequence>MSDAKAKAEARRAKILARESNRISAAKGENEVVEQEQFDDEKQKGRPLAARRNLVKSLKSSNESSSSNNLNEINETSEDKKIDESTNESSNKVSEIKKDENDEPKLVITPQSTKLIEKEIAEKTAKFDKNVLDKSDSKNKKAVKKPVNPNSLLSSPFQVVHAMKIIRLLGVIVIGMIMGYRSAKYHSKVITSLAVYNPKLLNTTLKQASKLTVTNQDDMIISDDEYLNESRDKLKQFINKEQVIKSEPITEDINLDINVNELANLIKSKQSFSTVLKNGTWIGWIIDYFIRQAESTITAVSLSWWITSLFHPLANKLLSSNIFTNNNTNKGSNILSKLLDLYAKGIEGLVDGTLNTIGDLALHWVVIVTTSLVVTFFFSDTNTITIPTHNEL</sequence>
<organism evidence="2">
    <name type="scientific">Chromulina nebulosa</name>
    <dbReference type="NCBI Taxonomy" id="96789"/>
    <lineage>
        <taxon>Eukaryota</taxon>
        <taxon>Sar</taxon>
        <taxon>Stramenopiles</taxon>
        <taxon>Ochrophyta</taxon>
        <taxon>Chrysophyceae</taxon>
        <taxon>Chromulinales</taxon>
        <taxon>Chromulinaceae</taxon>
        <taxon>Chromulina</taxon>
    </lineage>
</organism>